<name>A0ACC2ZZC8_9EURO</name>
<gene>
    <name evidence="1" type="ORF">H2198_007695</name>
</gene>
<proteinExistence type="predicted"/>
<reference evidence="1" key="1">
    <citation type="submission" date="2022-10" db="EMBL/GenBank/DDBJ databases">
        <title>Culturing micro-colonial fungi from biological soil crusts in the Mojave desert and describing Neophaeococcomyces mojavensis, and introducing the new genera and species Taxawa tesnikishii.</title>
        <authorList>
            <person name="Kurbessoian T."/>
            <person name="Stajich J.E."/>
        </authorList>
    </citation>
    <scope>NUCLEOTIDE SEQUENCE</scope>
    <source>
        <strain evidence="1">JES_112</strain>
    </source>
</reference>
<accession>A0ACC2ZZC8</accession>
<dbReference type="EMBL" id="JAPDRQ010000168">
    <property type="protein sequence ID" value="KAJ9653081.1"/>
    <property type="molecule type" value="Genomic_DNA"/>
</dbReference>
<evidence type="ECO:0000313" key="1">
    <source>
        <dbReference type="EMBL" id="KAJ9653081.1"/>
    </source>
</evidence>
<dbReference type="Proteomes" id="UP001172386">
    <property type="component" value="Unassembled WGS sequence"/>
</dbReference>
<sequence>MSSKFRAWLHVTPCPRTLAESSAIFKHLKSQGRVSAFIRATQTATGSESPSNGGSTTYYTIFSHEPPHLRTSYNVPVYHDVSNPRDEDPYNIRGLQDRKPFPPPRIFTCTLESVDQNTALLDEKICLNNPYHGPFRVEKNDWFQEVLGEIGAPAGLQQGLGIVGEGTTAEDIHGERAKRKTGRQRRIRMDSLMEPWHEAVGLEPPRVRAVVRDPKAVVRKVEIEKTVSAGTVGKAENITKTDPDIPLGQRIDKKNA</sequence>
<keyword evidence="2" id="KW-1185">Reference proteome</keyword>
<protein>
    <submittedName>
        <fullName evidence="1">Uncharacterized protein</fullName>
    </submittedName>
</protein>
<organism evidence="1 2">
    <name type="scientific">Neophaeococcomyces mojaviensis</name>
    <dbReference type="NCBI Taxonomy" id="3383035"/>
    <lineage>
        <taxon>Eukaryota</taxon>
        <taxon>Fungi</taxon>
        <taxon>Dikarya</taxon>
        <taxon>Ascomycota</taxon>
        <taxon>Pezizomycotina</taxon>
        <taxon>Eurotiomycetes</taxon>
        <taxon>Chaetothyriomycetidae</taxon>
        <taxon>Chaetothyriales</taxon>
        <taxon>Chaetothyriales incertae sedis</taxon>
        <taxon>Neophaeococcomyces</taxon>
    </lineage>
</organism>
<evidence type="ECO:0000313" key="2">
    <source>
        <dbReference type="Proteomes" id="UP001172386"/>
    </source>
</evidence>
<comment type="caution">
    <text evidence="1">The sequence shown here is derived from an EMBL/GenBank/DDBJ whole genome shotgun (WGS) entry which is preliminary data.</text>
</comment>